<evidence type="ECO:0000313" key="1">
    <source>
        <dbReference type="EMBL" id="KAH7918036.1"/>
    </source>
</evidence>
<reference evidence="1" key="1">
    <citation type="journal article" date="2021" name="New Phytol.">
        <title>Evolutionary innovations through gain and loss of genes in the ectomycorrhizal Boletales.</title>
        <authorList>
            <person name="Wu G."/>
            <person name="Miyauchi S."/>
            <person name="Morin E."/>
            <person name="Kuo A."/>
            <person name="Drula E."/>
            <person name="Varga T."/>
            <person name="Kohler A."/>
            <person name="Feng B."/>
            <person name="Cao Y."/>
            <person name="Lipzen A."/>
            <person name="Daum C."/>
            <person name="Hundley H."/>
            <person name="Pangilinan J."/>
            <person name="Johnson J."/>
            <person name="Barry K."/>
            <person name="LaButti K."/>
            <person name="Ng V."/>
            <person name="Ahrendt S."/>
            <person name="Min B."/>
            <person name="Choi I.G."/>
            <person name="Park H."/>
            <person name="Plett J.M."/>
            <person name="Magnuson J."/>
            <person name="Spatafora J.W."/>
            <person name="Nagy L.G."/>
            <person name="Henrissat B."/>
            <person name="Grigoriev I.V."/>
            <person name="Yang Z.L."/>
            <person name="Xu J."/>
            <person name="Martin F.M."/>
        </authorList>
    </citation>
    <scope>NUCLEOTIDE SEQUENCE</scope>
    <source>
        <strain evidence="1">KUC20120723A-06</strain>
    </source>
</reference>
<feature type="non-terminal residue" evidence="1">
    <location>
        <position position="1"/>
    </location>
</feature>
<gene>
    <name evidence="1" type="ORF">BV22DRAFT_981009</name>
</gene>
<sequence>AKAGREEMSLSQDNDDPTLLESAGDGLPLRQHIEKTDKFLHDVRAGYAGDHIFSKVMEKPGEHPTFTLCEGYLYTKNRGGEEVLCIPN</sequence>
<feature type="non-terminal residue" evidence="1">
    <location>
        <position position="88"/>
    </location>
</feature>
<evidence type="ECO:0000313" key="2">
    <source>
        <dbReference type="Proteomes" id="UP000790709"/>
    </source>
</evidence>
<dbReference type="Proteomes" id="UP000790709">
    <property type="component" value="Unassembled WGS sequence"/>
</dbReference>
<keyword evidence="2" id="KW-1185">Reference proteome</keyword>
<protein>
    <submittedName>
        <fullName evidence="1">Uncharacterized protein</fullName>
    </submittedName>
</protein>
<comment type="caution">
    <text evidence="1">The sequence shown here is derived from an EMBL/GenBank/DDBJ whole genome shotgun (WGS) entry which is preliminary data.</text>
</comment>
<dbReference type="EMBL" id="MU266869">
    <property type="protein sequence ID" value="KAH7918036.1"/>
    <property type="molecule type" value="Genomic_DNA"/>
</dbReference>
<organism evidence="1 2">
    <name type="scientific">Leucogyrophana mollusca</name>
    <dbReference type="NCBI Taxonomy" id="85980"/>
    <lineage>
        <taxon>Eukaryota</taxon>
        <taxon>Fungi</taxon>
        <taxon>Dikarya</taxon>
        <taxon>Basidiomycota</taxon>
        <taxon>Agaricomycotina</taxon>
        <taxon>Agaricomycetes</taxon>
        <taxon>Agaricomycetidae</taxon>
        <taxon>Boletales</taxon>
        <taxon>Boletales incertae sedis</taxon>
        <taxon>Leucogyrophana</taxon>
    </lineage>
</organism>
<proteinExistence type="predicted"/>
<name>A0ACB8AWV9_9AGAM</name>
<accession>A0ACB8AWV9</accession>